<proteinExistence type="predicted"/>
<keyword evidence="1" id="KW-0614">Plasmid</keyword>
<dbReference type="KEGG" id="bpb:bpr_II323"/>
<protein>
    <submittedName>
        <fullName evidence="1">Uncharacterized protein</fullName>
    </submittedName>
</protein>
<geneLocation type="plasmid" evidence="1 2">
    <name>pCY360</name>
</geneLocation>
<dbReference type="HOGENOM" id="CLU_2859205_0_0_9"/>
<evidence type="ECO:0000313" key="2">
    <source>
        <dbReference type="Proteomes" id="UP000001299"/>
    </source>
</evidence>
<accession>E0S4C8</accession>
<gene>
    <name evidence="1" type="ordered locus">bpr_II323</name>
</gene>
<sequence length="64" mass="7723">MLKDQEVRALVKYRERHFKDDKNDVYNHWASTLSRVLNPLEVKEALFILDQDLKHVNSEVWDLI</sequence>
<keyword evidence="2" id="KW-1185">Reference proteome</keyword>
<dbReference type="EMBL" id="CP001812">
    <property type="protein sequence ID" value="ADL36260.1"/>
    <property type="molecule type" value="Genomic_DNA"/>
</dbReference>
<name>E0S4C8_BUTPB</name>
<dbReference type="Proteomes" id="UP000001299">
    <property type="component" value="Plasmid pCY360"/>
</dbReference>
<organism evidence="1 2">
    <name type="scientific">Butyrivibrio proteoclasticus (strain ATCC 51982 / DSM 14932 / B316)</name>
    <name type="common">Clostridium proteoclasticum</name>
    <dbReference type="NCBI Taxonomy" id="515622"/>
    <lineage>
        <taxon>Bacteria</taxon>
        <taxon>Bacillati</taxon>
        <taxon>Bacillota</taxon>
        <taxon>Clostridia</taxon>
        <taxon>Lachnospirales</taxon>
        <taxon>Lachnospiraceae</taxon>
        <taxon>Butyrivibrio</taxon>
    </lineage>
</organism>
<reference evidence="1 2" key="1">
    <citation type="journal article" date="2010" name="PLoS ONE">
        <title>The glycobiome of the rumen bacterium Butyrivibrio proteoclasticus B316(T) highlights adaptation to a polysaccharide-rich environment.</title>
        <authorList>
            <person name="Kelly W.J."/>
            <person name="Leahy S.C."/>
            <person name="Altermann E."/>
            <person name="Yeoman C.J."/>
            <person name="Dunne J.C."/>
            <person name="Kong Z."/>
            <person name="Pacheco D.M."/>
            <person name="Li D."/>
            <person name="Noel S.J."/>
            <person name="Moon C.D."/>
            <person name="Cookson A.L."/>
            <person name="Attwood G.T."/>
        </authorList>
    </citation>
    <scope>NUCLEOTIDE SEQUENCE [LARGE SCALE GENOMIC DNA]</scope>
    <source>
        <strain evidence="2">ATCC 51982 / DSM 14932 / B316</strain>
        <plasmid evidence="2">Plasmid pCY360</plasmid>
    </source>
</reference>
<dbReference type="AlphaFoldDB" id="E0S4C8"/>
<evidence type="ECO:0000313" key="1">
    <source>
        <dbReference type="EMBL" id="ADL36260.1"/>
    </source>
</evidence>
<dbReference type="RefSeq" id="WP_013282909.1">
    <property type="nucleotide sequence ID" value="NC_014389.1"/>
</dbReference>